<proteinExistence type="predicted"/>
<accession>A0ABY7JUM3</accession>
<protein>
    <submittedName>
        <fullName evidence="3">DUF2382 domain-containing protein</fullName>
    </submittedName>
</protein>
<evidence type="ECO:0000259" key="1">
    <source>
        <dbReference type="Pfam" id="PF09557"/>
    </source>
</evidence>
<evidence type="ECO:0000313" key="4">
    <source>
        <dbReference type="Proteomes" id="UP001164187"/>
    </source>
</evidence>
<dbReference type="RefSeq" id="WP_269312352.1">
    <property type="nucleotide sequence ID" value="NZ_CP114052.1"/>
</dbReference>
<feature type="domain" description="General stress protein 17M-like" evidence="2">
    <location>
        <begin position="5"/>
        <end position="96"/>
    </location>
</feature>
<dbReference type="Pfam" id="PF09557">
    <property type="entry name" value="DUF2382"/>
    <property type="match status" value="1"/>
</dbReference>
<name>A0ABY7JUM3_9FIRM</name>
<keyword evidence="4" id="KW-1185">Reference proteome</keyword>
<dbReference type="Proteomes" id="UP001164187">
    <property type="component" value="Chromosome"/>
</dbReference>
<dbReference type="PANTHER" id="PTHR38463:SF1">
    <property type="entry name" value="STRESS RESPONSE PROTEIN YSNF"/>
    <property type="match status" value="1"/>
</dbReference>
<gene>
    <name evidence="3" type="ORF">O0R46_04295</name>
</gene>
<reference evidence="3" key="1">
    <citation type="submission" date="2022-12" db="EMBL/GenBank/DDBJ databases">
        <title>Peptostreptococcus.</title>
        <authorList>
            <person name="Lee S.H."/>
        </authorList>
    </citation>
    <scope>NUCLEOTIDE SEQUENCE</scope>
    <source>
        <strain evidence="3">CBA3647</strain>
    </source>
</reference>
<dbReference type="EMBL" id="CP114052">
    <property type="protein sequence ID" value="WAW15675.1"/>
    <property type="molecule type" value="Genomic_DNA"/>
</dbReference>
<sequence>MKNFETYRTEAELLRRVDQLKAMGVKGSDIEVISKNKVNGTNRLAYGDIDAKTSEASLGDKIAAFFSGEDAQVKALDKYNFSPDTRNQAMTAVNNGYYLLHLKSKDIYNKPSYYNDRFDYLDEDLKSSDNLTPEDKIRIHEERLRIDKDRVESGSIEINKEVVSERQEVKVPVEKERVIVERHKVDEKSSHDFDELGKNKDTIRVPIHEEKINVSKENVVTEELVIKKEKVVEDEIVSAEIRKEKVDVDENNAKRIK</sequence>
<dbReference type="InterPro" id="IPR019060">
    <property type="entry name" value="DUF2382"/>
</dbReference>
<evidence type="ECO:0000313" key="3">
    <source>
        <dbReference type="EMBL" id="WAW15675.1"/>
    </source>
</evidence>
<evidence type="ECO:0000259" key="2">
    <source>
        <dbReference type="Pfam" id="PF11181"/>
    </source>
</evidence>
<dbReference type="Pfam" id="PF11181">
    <property type="entry name" value="YflT"/>
    <property type="match status" value="1"/>
</dbReference>
<dbReference type="NCBIfam" id="TIGR02271">
    <property type="entry name" value="YsnF/AvaK domain"/>
    <property type="match status" value="1"/>
</dbReference>
<dbReference type="InterPro" id="IPR052967">
    <property type="entry name" value="Stress_Response_Assoc"/>
</dbReference>
<dbReference type="InterPro" id="IPR025889">
    <property type="entry name" value="GSP17M-like_dom"/>
</dbReference>
<dbReference type="PANTHER" id="PTHR38463">
    <property type="entry name" value="STRESS RESPONSE PROTEIN YSNF"/>
    <property type="match status" value="1"/>
</dbReference>
<feature type="domain" description="DUF2382" evidence="1">
    <location>
        <begin position="137"/>
        <end position="248"/>
    </location>
</feature>
<organism evidence="3 4">
    <name type="scientific">Peptostreptococcus equinus</name>
    <dbReference type="NCBI Taxonomy" id="3003601"/>
    <lineage>
        <taxon>Bacteria</taxon>
        <taxon>Bacillati</taxon>
        <taxon>Bacillota</taxon>
        <taxon>Clostridia</taxon>
        <taxon>Peptostreptococcales</taxon>
        <taxon>Peptostreptococcaceae</taxon>
        <taxon>Peptostreptococcus</taxon>
    </lineage>
</organism>